<evidence type="ECO:0000256" key="2">
    <source>
        <dbReference type="RuleBase" id="RU362080"/>
    </source>
</evidence>
<dbReference type="Pfam" id="PF02604">
    <property type="entry name" value="PhdYeFM_antitox"/>
    <property type="match status" value="1"/>
</dbReference>
<dbReference type="PANTHER" id="PTHR33713:SF10">
    <property type="entry name" value="ANTITOXIN YAFN"/>
    <property type="match status" value="1"/>
</dbReference>
<dbReference type="Gene3D" id="1.10.1220.170">
    <property type="match status" value="1"/>
</dbReference>
<accession>A0ABX8S6Y9</accession>
<dbReference type="PANTHER" id="PTHR33713">
    <property type="entry name" value="ANTITOXIN YAFN-RELATED"/>
    <property type="match status" value="1"/>
</dbReference>
<reference evidence="4" key="1">
    <citation type="submission" date="2021-07" db="EMBL/GenBank/DDBJ databases">
        <title>Candidatus Kaistella beijingensis sp. nov. isolated from a municipal wastewater treatment plant is involved in sludge foaming.</title>
        <authorList>
            <person name="Song Y."/>
            <person name="Liu S.-J."/>
        </authorList>
    </citation>
    <scope>NUCLEOTIDE SEQUENCE</scope>
    <source>
        <strain evidence="4">DSM 43998</strain>
    </source>
</reference>
<dbReference type="InterPro" id="IPR006442">
    <property type="entry name" value="Antitoxin_Phd/YefM"/>
</dbReference>
<evidence type="ECO:0000313" key="4">
    <source>
        <dbReference type="EMBL" id="QXQ13599.1"/>
    </source>
</evidence>
<comment type="similarity">
    <text evidence="1 2">Belongs to the phD/YefM antitoxin family.</text>
</comment>
<dbReference type="Gene3D" id="3.40.1620.10">
    <property type="entry name" value="YefM-like domain"/>
    <property type="match status" value="1"/>
</dbReference>
<dbReference type="EMBL" id="CP079105">
    <property type="protein sequence ID" value="QXQ13599.1"/>
    <property type="molecule type" value="Genomic_DNA"/>
</dbReference>
<evidence type="ECO:0000256" key="3">
    <source>
        <dbReference type="SAM" id="MobiDB-lite"/>
    </source>
</evidence>
<dbReference type="InterPro" id="IPR051405">
    <property type="entry name" value="phD/YefM_antitoxin"/>
</dbReference>
<gene>
    <name evidence="4" type="ORF">KV203_17585</name>
</gene>
<protein>
    <recommendedName>
        <fullName evidence="2">Antitoxin</fullName>
    </recommendedName>
</protein>
<keyword evidence="5" id="KW-1185">Reference proteome</keyword>
<sequence>MDSAILSLAEVKAHLSELVSRVSSQHERVTVTVHGKPSAVLVATDDLETLEETIAILSDPDTVRRLAAADAELARGEGESEAELTRAMDERRRQQA</sequence>
<organism evidence="4 5">
    <name type="scientific">Skermania pinensis</name>
    <dbReference type="NCBI Taxonomy" id="39122"/>
    <lineage>
        <taxon>Bacteria</taxon>
        <taxon>Bacillati</taxon>
        <taxon>Actinomycetota</taxon>
        <taxon>Actinomycetes</taxon>
        <taxon>Mycobacteriales</taxon>
        <taxon>Gordoniaceae</taxon>
        <taxon>Skermania</taxon>
    </lineage>
</organism>
<dbReference type="InterPro" id="IPR036165">
    <property type="entry name" value="YefM-like_sf"/>
</dbReference>
<dbReference type="Proteomes" id="UP000887023">
    <property type="component" value="Chromosome"/>
</dbReference>
<comment type="function">
    <text evidence="2">Antitoxin component of a type II toxin-antitoxin (TA) system.</text>
</comment>
<dbReference type="SUPFAM" id="SSF143120">
    <property type="entry name" value="YefM-like"/>
    <property type="match status" value="1"/>
</dbReference>
<dbReference type="RefSeq" id="WP_066469574.1">
    <property type="nucleotide sequence ID" value="NZ_CBCRUZ010000005.1"/>
</dbReference>
<proteinExistence type="inferred from homology"/>
<dbReference type="NCBIfam" id="TIGR01552">
    <property type="entry name" value="phd_fam"/>
    <property type="match status" value="1"/>
</dbReference>
<evidence type="ECO:0000313" key="5">
    <source>
        <dbReference type="Proteomes" id="UP000887023"/>
    </source>
</evidence>
<feature type="region of interest" description="Disordered" evidence="3">
    <location>
        <begin position="74"/>
        <end position="96"/>
    </location>
</feature>
<evidence type="ECO:0000256" key="1">
    <source>
        <dbReference type="ARBA" id="ARBA00009981"/>
    </source>
</evidence>
<name>A0ABX8S6Y9_9ACTN</name>